<proteinExistence type="predicted"/>
<dbReference type="AlphaFoldDB" id="A0AAW2HSD4"/>
<evidence type="ECO:0000256" key="5">
    <source>
        <dbReference type="SAM" id="SignalP"/>
    </source>
</evidence>
<dbReference type="Pfam" id="PF08259">
    <property type="entry name" value="Periviscerokin"/>
    <property type="match status" value="1"/>
</dbReference>
<organism evidence="6">
    <name type="scientific">Menopon gallinae</name>
    <name type="common">poultry shaft louse</name>
    <dbReference type="NCBI Taxonomy" id="328185"/>
    <lineage>
        <taxon>Eukaryota</taxon>
        <taxon>Metazoa</taxon>
        <taxon>Ecdysozoa</taxon>
        <taxon>Arthropoda</taxon>
        <taxon>Hexapoda</taxon>
        <taxon>Insecta</taxon>
        <taxon>Pterygota</taxon>
        <taxon>Neoptera</taxon>
        <taxon>Paraneoptera</taxon>
        <taxon>Psocodea</taxon>
        <taxon>Troctomorpha</taxon>
        <taxon>Phthiraptera</taxon>
        <taxon>Amblycera</taxon>
        <taxon>Menoponidae</taxon>
        <taxon>Menopon</taxon>
    </lineage>
</organism>
<reference evidence="6" key="1">
    <citation type="journal article" date="2024" name="Gigascience">
        <title>Chromosome-level genome of the poultry shaft louse Menopon gallinae provides insight into the host-switching and adaptive evolution of parasitic lice.</title>
        <authorList>
            <person name="Xu Y."/>
            <person name="Ma L."/>
            <person name="Liu S."/>
            <person name="Liang Y."/>
            <person name="Liu Q."/>
            <person name="He Z."/>
            <person name="Tian L."/>
            <person name="Duan Y."/>
            <person name="Cai W."/>
            <person name="Li H."/>
            <person name="Song F."/>
        </authorList>
    </citation>
    <scope>NUCLEOTIDE SEQUENCE</scope>
    <source>
        <strain evidence="6">Cailab_2023a</strain>
    </source>
</reference>
<evidence type="ECO:0000256" key="2">
    <source>
        <dbReference type="ARBA" id="ARBA00022525"/>
    </source>
</evidence>
<feature type="signal peptide" evidence="5">
    <location>
        <begin position="1"/>
        <end position="21"/>
    </location>
</feature>
<comment type="caution">
    <text evidence="6">The sequence shown here is derived from an EMBL/GenBank/DDBJ whole genome shotgun (WGS) entry which is preliminary data.</text>
</comment>
<name>A0AAW2HSD4_9NEOP</name>
<feature type="chain" id="PRO_5043946298" evidence="5">
    <location>
        <begin position="22"/>
        <end position="127"/>
    </location>
</feature>
<gene>
    <name evidence="6" type="ORF">PYX00_005705</name>
</gene>
<keyword evidence="4" id="KW-0527">Neuropeptide</keyword>
<dbReference type="GO" id="GO:0005576">
    <property type="term" value="C:extracellular region"/>
    <property type="evidence" value="ECO:0007669"/>
    <property type="project" value="UniProtKB-SubCell"/>
</dbReference>
<protein>
    <submittedName>
        <fullName evidence="6">Uncharacterized protein</fullName>
    </submittedName>
</protein>
<comment type="subcellular location">
    <subcellularLocation>
        <location evidence="1">Secreted</location>
    </subcellularLocation>
</comment>
<keyword evidence="2" id="KW-0964">Secreted</keyword>
<sequence>MVPGATAFLCFCIVAIYSIDADESRKFKRDVVSGLVSFPRIGRGENVWKIGPPQMKRQSLVSFPRTGKRNPSDSTEELPDVLWLGPERKDAANNLWTLVHIKDFPILFSKAGKDTYGRRPEASEDTG</sequence>
<keyword evidence="5" id="KW-0732">Signal</keyword>
<dbReference type="EMBL" id="JARGDH010000003">
    <property type="protein sequence ID" value="KAL0272885.1"/>
    <property type="molecule type" value="Genomic_DNA"/>
</dbReference>
<dbReference type="InterPro" id="IPR013231">
    <property type="entry name" value="Periviscerokinin"/>
</dbReference>
<accession>A0AAW2HSD4</accession>
<evidence type="ECO:0000256" key="4">
    <source>
        <dbReference type="ARBA" id="ARBA00023320"/>
    </source>
</evidence>
<evidence type="ECO:0000256" key="3">
    <source>
        <dbReference type="ARBA" id="ARBA00022815"/>
    </source>
</evidence>
<evidence type="ECO:0000313" key="6">
    <source>
        <dbReference type="EMBL" id="KAL0272885.1"/>
    </source>
</evidence>
<evidence type="ECO:0000256" key="1">
    <source>
        <dbReference type="ARBA" id="ARBA00004613"/>
    </source>
</evidence>
<dbReference type="GO" id="GO:0007218">
    <property type="term" value="P:neuropeptide signaling pathway"/>
    <property type="evidence" value="ECO:0007669"/>
    <property type="project" value="UniProtKB-KW"/>
</dbReference>
<keyword evidence="3" id="KW-0027">Amidation</keyword>